<dbReference type="OrthoDB" id="6386778at2"/>
<keyword evidence="1" id="KW-1185">Reference proteome</keyword>
<proteinExistence type="predicted"/>
<evidence type="ECO:0000313" key="1">
    <source>
        <dbReference type="Proteomes" id="UP000675920"/>
    </source>
</evidence>
<name>A0A8B6X7Z0_9BURK</name>
<evidence type="ECO:0000313" key="2">
    <source>
        <dbReference type="RefSeq" id="WP_034411879.1"/>
    </source>
</evidence>
<organism evidence="1 2">
    <name type="scientific">Derxia gummosa DSM 723</name>
    <dbReference type="NCBI Taxonomy" id="1121388"/>
    <lineage>
        <taxon>Bacteria</taxon>
        <taxon>Pseudomonadati</taxon>
        <taxon>Pseudomonadota</taxon>
        <taxon>Betaproteobacteria</taxon>
        <taxon>Burkholderiales</taxon>
        <taxon>Alcaligenaceae</taxon>
        <taxon>Derxia</taxon>
    </lineage>
</organism>
<protein>
    <submittedName>
        <fullName evidence="2">Uncharacterized protein</fullName>
    </submittedName>
</protein>
<accession>A0A8B6X7Z0</accession>
<dbReference type="AlphaFoldDB" id="A0A8B6X7Z0"/>
<dbReference type="Proteomes" id="UP000675920">
    <property type="component" value="Unplaced"/>
</dbReference>
<dbReference type="RefSeq" id="WP_034411879.1">
    <property type="nucleotide sequence ID" value="NZ_AXWS01000014.1"/>
</dbReference>
<reference evidence="2" key="1">
    <citation type="submission" date="2025-08" db="UniProtKB">
        <authorList>
            <consortium name="RefSeq"/>
        </authorList>
    </citation>
    <scope>IDENTIFICATION</scope>
</reference>
<sequence length="109" mass="12958">MSTSPAAGKPDADDYLELFGRYGKDFGPVYLEAEDQTYRLLFEQIVRLLIEPSPFNLSMPQEFRITAQRWLNGDDEVQRHMREPQMRHFMLSDFYDYVHLRKTMGHAPW</sequence>